<comment type="caution">
    <text evidence="1">The sequence shown here is derived from an EMBL/GenBank/DDBJ whole genome shotgun (WGS) entry which is preliminary data.</text>
</comment>
<accession>A0A829HLY3</accession>
<dbReference type="AlphaFoldDB" id="A0A829HLY3"/>
<evidence type="ECO:0000313" key="2">
    <source>
        <dbReference type="Proteomes" id="UP000014969"/>
    </source>
</evidence>
<proteinExistence type="predicted"/>
<dbReference type="Proteomes" id="UP000014969">
    <property type="component" value="Unassembled WGS sequence"/>
</dbReference>
<name>A0A829HLY3_9MYCO</name>
<sequence length="103" mass="11620">MTADIEDKRTITIECPDNAIGVPKDSDARVTLRPTRIQCIWVNNRTTLDGAHRAIYMLSGPRIRVDGTEGAIIHSSYYLPREAPPSWVSDLTDPYRPPWAVTR</sequence>
<dbReference type="EMBL" id="ATFQ01000040">
    <property type="protein sequence ID" value="EPQ21027.1"/>
    <property type="molecule type" value="Genomic_DNA"/>
</dbReference>
<evidence type="ECO:0000313" key="1">
    <source>
        <dbReference type="EMBL" id="EPQ21027.1"/>
    </source>
</evidence>
<protein>
    <submittedName>
        <fullName evidence="1">Uncharacterized protein</fullName>
    </submittedName>
</protein>
<gene>
    <name evidence="1" type="ORF">J108_23750</name>
</gene>
<reference evidence="1 2" key="1">
    <citation type="journal article" date="2013" name="Genome Announc.">
        <title>Genome Sequence of an Epidemic Isolate of Mycobacterium abscessus subsp. bolletii from Rio de Janeiro, Brazil.</title>
        <authorList>
            <person name="Davidson R.M."/>
            <person name="Reynolds P.R."/>
            <person name="Farias-Hesson E."/>
            <person name="Duarte R.S."/>
            <person name="Jackson M."/>
            <person name="Strong M."/>
        </authorList>
    </citation>
    <scope>NUCLEOTIDE SEQUENCE [LARGE SCALE GENOMIC DNA]</scope>
    <source>
        <strain evidence="1 2">CRM-0020</strain>
    </source>
</reference>
<dbReference type="RefSeq" id="WP_020724519.1">
    <property type="nucleotide sequence ID" value="NZ_ATFQ01000040.1"/>
</dbReference>
<organism evidence="1 2">
    <name type="scientific">Mycobacteroides abscessus subsp. bolletii CRM-0020</name>
    <dbReference type="NCBI Taxonomy" id="1306401"/>
    <lineage>
        <taxon>Bacteria</taxon>
        <taxon>Bacillati</taxon>
        <taxon>Actinomycetota</taxon>
        <taxon>Actinomycetes</taxon>
        <taxon>Mycobacteriales</taxon>
        <taxon>Mycobacteriaceae</taxon>
        <taxon>Mycobacteroides</taxon>
        <taxon>Mycobacteroides abscessus</taxon>
    </lineage>
</organism>